<dbReference type="AlphaFoldDB" id="A0A3M7S0N0"/>
<protein>
    <submittedName>
        <fullName evidence="1">Uncharacterized protein</fullName>
    </submittedName>
</protein>
<name>A0A3M7S0N0_BRAPC</name>
<organism evidence="1 2">
    <name type="scientific">Brachionus plicatilis</name>
    <name type="common">Marine rotifer</name>
    <name type="synonym">Brachionus muelleri</name>
    <dbReference type="NCBI Taxonomy" id="10195"/>
    <lineage>
        <taxon>Eukaryota</taxon>
        <taxon>Metazoa</taxon>
        <taxon>Spiralia</taxon>
        <taxon>Gnathifera</taxon>
        <taxon>Rotifera</taxon>
        <taxon>Eurotatoria</taxon>
        <taxon>Monogononta</taxon>
        <taxon>Pseudotrocha</taxon>
        <taxon>Ploima</taxon>
        <taxon>Brachionidae</taxon>
        <taxon>Brachionus</taxon>
    </lineage>
</organism>
<evidence type="ECO:0000313" key="2">
    <source>
        <dbReference type="Proteomes" id="UP000276133"/>
    </source>
</evidence>
<keyword evidence="2" id="KW-1185">Reference proteome</keyword>
<accession>A0A3M7S0N0</accession>
<sequence length="66" mass="7676">MNMNLNLKSGQRSKYGLCDQEINVKFAGKIKVITNSQLLKKEFFDFEIFFSSLKNNKMKEELIGLL</sequence>
<reference evidence="1 2" key="1">
    <citation type="journal article" date="2018" name="Sci. Rep.">
        <title>Genomic signatures of local adaptation to the degree of environmental predictability in rotifers.</title>
        <authorList>
            <person name="Franch-Gras L."/>
            <person name="Hahn C."/>
            <person name="Garcia-Roger E.M."/>
            <person name="Carmona M.J."/>
            <person name="Serra M."/>
            <person name="Gomez A."/>
        </authorList>
    </citation>
    <scope>NUCLEOTIDE SEQUENCE [LARGE SCALE GENOMIC DNA]</scope>
    <source>
        <strain evidence="1">HYR1</strain>
    </source>
</reference>
<proteinExistence type="predicted"/>
<dbReference type="EMBL" id="REGN01002234">
    <property type="protein sequence ID" value="RNA29354.1"/>
    <property type="molecule type" value="Genomic_DNA"/>
</dbReference>
<gene>
    <name evidence="1" type="ORF">BpHYR1_042942</name>
</gene>
<comment type="caution">
    <text evidence="1">The sequence shown here is derived from an EMBL/GenBank/DDBJ whole genome shotgun (WGS) entry which is preliminary data.</text>
</comment>
<evidence type="ECO:0000313" key="1">
    <source>
        <dbReference type="EMBL" id="RNA29354.1"/>
    </source>
</evidence>
<dbReference type="Proteomes" id="UP000276133">
    <property type="component" value="Unassembled WGS sequence"/>
</dbReference>